<organism evidence="4">
    <name type="scientific">Notodromas monacha</name>
    <dbReference type="NCBI Taxonomy" id="399045"/>
    <lineage>
        <taxon>Eukaryota</taxon>
        <taxon>Metazoa</taxon>
        <taxon>Ecdysozoa</taxon>
        <taxon>Arthropoda</taxon>
        <taxon>Crustacea</taxon>
        <taxon>Oligostraca</taxon>
        <taxon>Ostracoda</taxon>
        <taxon>Podocopa</taxon>
        <taxon>Podocopida</taxon>
        <taxon>Cypridocopina</taxon>
        <taxon>Cypridoidea</taxon>
        <taxon>Cyprididae</taxon>
        <taxon>Notodromas</taxon>
    </lineage>
</organism>
<dbReference type="PANTHER" id="PTHR21483">
    <property type="entry name" value="RNA POLYMERASE II-ASSOCIATED PROTEIN 1"/>
    <property type="match status" value="1"/>
</dbReference>
<evidence type="ECO:0000313" key="4">
    <source>
        <dbReference type="EMBL" id="CAD7274211.1"/>
    </source>
</evidence>
<keyword evidence="5" id="KW-1185">Reference proteome</keyword>
<comment type="similarity">
    <text evidence="1">Belongs to the RPAP1 family.</text>
</comment>
<dbReference type="Pfam" id="PF08621">
    <property type="entry name" value="RPAP1_N"/>
    <property type="match status" value="1"/>
</dbReference>
<sequence>MSVSRPKAGDSEEELLKLQHEFLKQNNPPAYTVLQNTSAPLTDTLREPCLPEVPTIDVCGDVVESEAKITKPYHFKAVCHSGFPEVIKIETSGKPSCGKSLFRQRMAQKRGESVKSDIRSTGPTKITRVVETNVVRDSISDEVQTENTAKLAAMSLQEIERQRAEIMSTVDPKTIEFLRSAGRKRTAVKDNHDKASEDVEKFVSEIESSVTQVLPIDLDLARNEFVNMSEVEYEKLKWMTELPEPERKNEGFSARFDFEGNLLLARDMNLPVTKGLHHHGEEPEKPGYSLSELFTLGRSSFSAQKVVALNVMASIIRKAHLGVFDGVFDKNILEQFLDCGGLLLIRFALDDNSEGVLPAAVNALYALLCCETDERCLDRIIGPFELMLQPSMPTKVVLDEHSSKEIQNEGGEKSLKDVELLKLDVVKALIRMNILPRLRYIIMRLKPAPPTVIKVMGILIRIARHSVEASEEILKTEGLLEFISESFIPSTTGGTGKFRSREISVQLKDVYGIPLRHALKLIRVLSSHRRQNAVALFNNTKVMESVICYISFDPSELGLPLQESLLLSLESYWTWTVFLTFELGEEAFLSLYPILVRQLSYYEQKISVNSDVHANTFNYDLGSALLGVFEVAVRLARGRRNRRNDSDSLCITWEHVSSITMSACVLVQKWMTEATRDKMISGRKNSAIRDGVSKVINVYLGSSHFEKIVDEMTKIIRKMKNSVSGCLRDPGNLPTLGTAHWLGDKCGSLELTPALLMDESPIFFLESLIRFLNLALETHLLDGLDFKLTENAYQAFGVLLEAHPAKSSAFSGWFCREETTLMARCVELFTRLDDVEVMIDHKVIFRVALDLMSQLQGGQEGLLLYLMDHNYEIPFSDIRKLGCKSERNIWENCLHQLDSMRAMYSALVNADQDCFHRSISEFYKIQTFCVAKGSEGILPSDWIFLPICVLYANIQNS</sequence>
<reference evidence="4" key="1">
    <citation type="submission" date="2020-11" db="EMBL/GenBank/DDBJ databases">
        <authorList>
            <person name="Tran Van P."/>
        </authorList>
    </citation>
    <scope>NUCLEOTIDE SEQUENCE</scope>
</reference>
<dbReference type="Proteomes" id="UP000678499">
    <property type="component" value="Unassembled WGS sequence"/>
</dbReference>
<evidence type="ECO:0000259" key="2">
    <source>
        <dbReference type="Pfam" id="PF08620"/>
    </source>
</evidence>
<evidence type="ECO:0000256" key="1">
    <source>
        <dbReference type="ARBA" id="ARBA00009953"/>
    </source>
</evidence>
<gene>
    <name evidence="4" type="ORF">NMOB1V02_LOCUS2061</name>
</gene>
<feature type="domain" description="RPAP1 N-terminal" evidence="3">
    <location>
        <begin position="143"/>
        <end position="185"/>
    </location>
</feature>
<evidence type="ECO:0000313" key="5">
    <source>
        <dbReference type="Proteomes" id="UP000678499"/>
    </source>
</evidence>
<dbReference type="OrthoDB" id="6382576at2759"/>
<dbReference type="EMBL" id="CAJPEX010000221">
    <property type="protein sequence ID" value="CAG0914363.1"/>
    <property type="molecule type" value="Genomic_DNA"/>
</dbReference>
<dbReference type="PANTHER" id="PTHR21483:SF18">
    <property type="entry name" value="RNA POLYMERASE II-ASSOCIATED PROTEIN 1"/>
    <property type="match status" value="1"/>
</dbReference>
<proteinExistence type="inferred from homology"/>
<name>A0A7R9GB28_9CRUS</name>
<accession>A0A7R9GB28</accession>
<dbReference type="InterPro" id="IPR013930">
    <property type="entry name" value="RPAP1_N"/>
</dbReference>
<dbReference type="Pfam" id="PF08620">
    <property type="entry name" value="RPAP1_C"/>
    <property type="match status" value="1"/>
</dbReference>
<dbReference type="GO" id="GO:0006366">
    <property type="term" value="P:transcription by RNA polymerase II"/>
    <property type="evidence" value="ECO:0007669"/>
    <property type="project" value="InterPro"/>
</dbReference>
<protein>
    <recommendedName>
        <fullName evidence="6">RNA polymerase II-associated protein 1</fullName>
    </recommendedName>
</protein>
<evidence type="ECO:0008006" key="6">
    <source>
        <dbReference type="Google" id="ProtNLM"/>
    </source>
</evidence>
<dbReference type="InterPro" id="IPR013929">
    <property type="entry name" value="RPAP1_C"/>
</dbReference>
<dbReference type="InterPro" id="IPR039913">
    <property type="entry name" value="RPAP1/Rba50"/>
</dbReference>
<dbReference type="EMBL" id="OA882258">
    <property type="protein sequence ID" value="CAD7274211.1"/>
    <property type="molecule type" value="Genomic_DNA"/>
</dbReference>
<feature type="domain" description="RPAP1 C-terminal" evidence="2">
    <location>
        <begin position="254"/>
        <end position="319"/>
    </location>
</feature>
<evidence type="ECO:0000259" key="3">
    <source>
        <dbReference type="Pfam" id="PF08621"/>
    </source>
</evidence>
<dbReference type="AlphaFoldDB" id="A0A7R9GB28"/>